<evidence type="ECO:0000313" key="2">
    <source>
        <dbReference type="EMBL" id="EME38700.1"/>
    </source>
</evidence>
<dbReference type="AlphaFoldDB" id="M2YIC9"/>
<protein>
    <submittedName>
        <fullName evidence="2">Uncharacterized protein</fullName>
    </submittedName>
</protein>
<evidence type="ECO:0000313" key="3">
    <source>
        <dbReference type="Proteomes" id="UP000016933"/>
    </source>
</evidence>
<dbReference type="OMA" id="FNAQYWT"/>
<feature type="region of interest" description="Disordered" evidence="1">
    <location>
        <begin position="35"/>
        <end position="54"/>
    </location>
</feature>
<gene>
    <name evidence="2" type="ORF">DOTSEDRAFT_83422</name>
</gene>
<organism evidence="2 3">
    <name type="scientific">Dothistroma septosporum (strain NZE10 / CBS 128990)</name>
    <name type="common">Red band needle blight fungus</name>
    <name type="synonym">Mycosphaerella pini</name>
    <dbReference type="NCBI Taxonomy" id="675120"/>
    <lineage>
        <taxon>Eukaryota</taxon>
        <taxon>Fungi</taxon>
        <taxon>Dikarya</taxon>
        <taxon>Ascomycota</taxon>
        <taxon>Pezizomycotina</taxon>
        <taxon>Dothideomycetes</taxon>
        <taxon>Dothideomycetidae</taxon>
        <taxon>Mycosphaerellales</taxon>
        <taxon>Mycosphaerellaceae</taxon>
        <taxon>Dothistroma</taxon>
    </lineage>
</organism>
<evidence type="ECO:0000256" key="1">
    <source>
        <dbReference type="SAM" id="MobiDB-lite"/>
    </source>
</evidence>
<dbReference type="STRING" id="675120.M2YIC9"/>
<keyword evidence="3" id="KW-1185">Reference proteome</keyword>
<dbReference type="HOGENOM" id="CLU_642538_0_0_1"/>
<feature type="region of interest" description="Disordered" evidence="1">
    <location>
        <begin position="1"/>
        <end position="28"/>
    </location>
</feature>
<reference evidence="3" key="1">
    <citation type="journal article" date="2012" name="PLoS Genet.">
        <title>The genomes of the fungal plant pathogens Cladosporium fulvum and Dothistroma septosporum reveal adaptation to different hosts and lifestyles but also signatures of common ancestry.</title>
        <authorList>
            <person name="de Wit P.J.G.M."/>
            <person name="van der Burgt A."/>
            <person name="Oekmen B."/>
            <person name="Stergiopoulos I."/>
            <person name="Abd-Elsalam K.A."/>
            <person name="Aerts A.L."/>
            <person name="Bahkali A.H."/>
            <person name="Beenen H.G."/>
            <person name="Chettri P."/>
            <person name="Cox M.P."/>
            <person name="Datema E."/>
            <person name="de Vries R.P."/>
            <person name="Dhillon B."/>
            <person name="Ganley A.R."/>
            <person name="Griffiths S.A."/>
            <person name="Guo Y."/>
            <person name="Hamelin R.C."/>
            <person name="Henrissat B."/>
            <person name="Kabir M.S."/>
            <person name="Jashni M.K."/>
            <person name="Kema G."/>
            <person name="Klaubauf S."/>
            <person name="Lapidus A."/>
            <person name="Levasseur A."/>
            <person name="Lindquist E."/>
            <person name="Mehrabi R."/>
            <person name="Ohm R.A."/>
            <person name="Owen T.J."/>
            <person name="Salamov A."/>
            <person name="Schwelm A."/>
            <person name="Schijlen E."/>
            <person name="Sun H."/>
            <person name="van den Burg H.A."/>
            <person name="van Ham R.C.H.J."/>
            <person name="Zhang S."/>
            <person name="Goodwin S.B."/>
            <person name="Grigoriev I.V."/>
            <person name="Collemare J."/>
            <person name="Bradshaw R.E."/>
        </authorList>
    </citation>
    <scope>NUCLEOTIDE SEQUENCE [LARGE SCALE GENOMIC DNA]</scope>
    <source>
        <strain evidence="3">NZE10 / CBS 128990</strain>
    </source>
</reference>
<dbReference type="Proteomes" id="UP000016933">
    <property type="component" value="Unassembled WGS sequence"/>
</dbReference>
<dbReference type="eggNOG" id="ENOG502SPYJ">
    <property type="taxonomic scope" value="Eukaryota"/>
</dbReference>
<dbReference type="OrthoDB" id="5429780at2759"/>
<feature type="compositionally biased region" description="Low complexity" evidence="1">
    <location>
        <begin position="41"/>
        <end position="54"/>
    </location>
</feature>
<sequence length="465" mass="51312">MSGQRTFSNSDPSRPPPPNPSTPAGFVRIRRSRFENRSSIDDSNTSGPSSSASSSYGLVDLNLTGSPGSLDTAVTEPDADIAVPINLDSVAALEYIGLSFITSEAIYKMWSKAGSEVQGMDFCRFAEECIAERGLKSSASGDMCKALAKLGASGTLTDQLMTPGHETIRNTKTAHQWLEEAMEMRWEYLVWGREASKARANASPSPGAQSPLTVFKASQTTKLRKEKERKEKAKNRQFTYKIRNGVMAATESDDKVGYTVLYKGTSRVRAERMWSMPYRQGTFAIRSLRSKSPGDFSGTTDAFYFTPELEAAELYANFSKNWCSDAGVCIVAVEVPNRTIEGVDKYILKFPWDEFKKVVWGSKKGNGLGKVNKAAHAADLLIGDTTTDPDSSFTGLADPSQIEEKHLIKMANGDTVTQYVFTDVFEELINEKCKDCTTILHHHHTDQELPPLDIRSKRDKFAIPT</sequence>
<dbReference type="EMBL" id="KB446546">
    <property type="protein sequence ID" value="EME38700.1"/>
    <property type="molecule type" value="Genomic_DNA"/>
</dbReference>
<proteinExistence type="predicted"/>
<reference evidence="2 3" key="2">
    <citation type="journal article" date="2012" name="PLoS Pathog.">
        <title>Diverse lifestyles and strategies of plant pathogenesis encoded in the genomes of eighteen Dothideomycetes fungi.</title>
        <authorList>
            <person name="Ohm R.A."/>
            <person name="Feau N."/>
            <person name="Henrissat B."/>
            <person name="Schoch C.L."/>
            <person name="Horwitz B.A."/>
            <person name="Barry K.W."/>
            <person name="Condon B.J."/>
            <person name="Copeland A.C."/>
            <person name="Dhillon B."/>
            <person name="Glaser F."/>
            <person name="Hesse C.N."/>
            <person name="Kosti I."/>
            <person name="LaButti K."/>
            <person name="Lindquist E.A."/>
            <person name="Lucas S."/>
            <person name="Salamov A.A."/>
            <person name="Bradshaw R.E."/>
            <person name="Ciuffetti L."/>
            <person name="Hamelin R.C."/>
            <person name="Kema G.H.J."/>
            <person name="Lawrence C."/>
            <person name="Scott J.A."/>
            <person name="Spatafora J.W."/>
            <person name="Turgeon B.G."/>
            <person name="de Wit P.J.G.M."/>
            <person name="Zhong S."/>
            <person name="Goodwin S.B."/>
            <person name="Grigoriev I.V."/>
        </authorList>
    </citation>
    <scope>NUCLEOTIDE SEQUENCE [LARGE SCALE GENOMIC DNA]</scope>
    <source>
        <strain evidence="3">NZE10 / CBS 128990</strain>
    </source>
</reference>
<accession>M2YIC9</accession>
<name>M2YIC9_DOTSN</name>